<comment type="similarity">
    <text evidence="2">Belongs to the SWEET sugar transporter family.</text>
</comment>
<proteinExistence type="inferred from homology"/>
<evidence type="ECO:0000256" key="3">
    <source>
        <dbReference type="ARBA" id="ARBA00021741"/>
    </source>
</evidence>
<feature type="transmembrane region" description="Helical" evidence="11">
    <location>
        <begin position="12"/>
        <end position="31"/>
    </location>
</feature>
<dbReference type="GO" id="GO:0051119">
    <property type="term" value="F:sugar transmembrane transporter activity"/>
    <property type="evidence" value="ECO:0007669"/>
    <property type="project" value="InterPro"/>
</dbReference>
<evidence type="ECO:0000256" key="9">
    <source>
        <dbReference type="ARBA" id="ARBA00022989"/>
    </source>
</evidence>
<evidence type="ECO:0000256" key="7">
    <source>
        <dbReference type="ARBA" id="ARBA00022692"/>
    </source>
</evidence>
<dbReference type="VEuPathDB" id="VectorBase:LOC119181778"/>
<evidence type="ECO:0000256" key="1">
    <source>
        <dbReference type="ARBA" id="ARBA00004651"/>
    </source>
</evidence>
<dbReference type="VEuPathDB" id="VectorBase:LOC119182481"/>
<dbReference type="Proteomes" id="UP000821866">
    <property type="component" value="Chromosome 11"/>
</dbReference>
<sequence length="202" mass="21172">MGTAVDLVSGMADVVTILTLFVSLSMAWRVWRARSSSGVEFLPVAATAVCLHAYVLYGIATCDSHITWVNSLGFALMVFNSAVHRTFSTRTGPGVALALILVVVRVASLPLSASQLGTIGVVCAALDNLTPVCRIVKKKPLPEVASATLLTCSLWETYGVLVGSGSLMASNGIGASVALVELAAALWVRCRRTVYVAIETTS</sequence>
<evidence type="ECO:0000256" key="11">
    <source>
        <dbReference type="SAM" id="Phobius"/>
    </source>
</evidence>
<keyword evidence="14" id="KW-1185">Reference proteome</keyword>
<dbReference type="InterPro" id="IPR047664">
    <property type="entry name" value="SWEET"/>
</dbReference>
<dbReference type="PANTHER" id="PTHR10791:SF30">
    <property type="entry name" value="SUGAR TRANSPORTER SWEET1"/>
    <property type="match status" value="1"/>
</dbReference>
<evidence type="ECO:0000256" key="8">
    <source>
        <dbReference type="ARBA" id="ARBA00022737"/>
    </source>
</evidence>
<evidence type="ECO:0000313" key="13">
    <source>
        <dbReference type="EMBL" id="KAH8035022.1"/>
    </source>
</evidence>
<dbReference type="Pfam" id="PF03083">
    <property type="entry name" value="MtN3_slv"/>
    <property type="match status" value="1"/>
</dbReference>
<keyword evidence="7 11" id="KW-0812">Transmembrane</keyword>
<organism evidence="12 14">
    <name type="scientific">Rhipicephalus microplus</name>
    <name type="common">Cattle tick</name>
    <name type="synonym">Boophilus microplus</name>
    <dbReference type="NCBI Taxonomy" id="6941"/>
    <lineage>
        <taxon>Eukaryota</taxon>
        <taxon>Metazoa</taxon>
        <taxon>Ecdysozoa</taxon>
        <taxon>Arthropoda</taxon>
        <taxon>Chelicerata</taxon>
        <taxon>Arachnida</taxon>
        <taxon>Acari</taxon>
        <taxon>Parasitiformes</taxon>
        <taxon>Ixodida</taxon>
        <taxon>Ixodoidea</taxon>
        <taxon>Ixodidae</taxon>
        <taxon>Rhipicephalinae</taxon>
        <taxon>Rhipicephalus</taxon>
        <taxon>Boophilus</taxon>
    </lineage>
</organism>
<dbReference type="Gene3D" id="1.20.1280.290">
    <property type="match status" value="1"/>
</dbReference>
<keyword evidence="5" id="KW-1003">Cell membrane</keyword>
<evidence type="ECO:0000256" key="5">
    <source>
        <dbReference type="ARBA" id="ARBA00022475"/>
    </source>
</evidence>
<dbReference type="EMBL" id="JABSTU010000003">
    <property type="protein sequence ID" value="KAH8035022.1"/>
    <property type="molecule type" value="Genomic_DNA"/>
</dbReference>
<evidence type="ECO:0000313" key="14">
    <source>
        <dbReference type="Proteomes" id="UP000821866"/>
    </source>
</evidence>
<feature type="transmembrane region" description="Helical" evidence="11">
    <location>
        <begin position="38"/>
        <end position="60"/>
    </location>
</feature>
<feature type="transmembrane region" description="Helical" evidence="11">
    <location>
        <begin position="95"/>
        <end position="113"/>
    </location>
</feature>
<dbReference type="EMBL" id="JABSTU010000765">
    <property type="protein sequence ID" value="KAH7987094.1"/>
    <property type="molecule type" value="Genomic_DNA"/>
</dbReference>
<reference evidence="12" key="1">
    <citation type="journal article" date="2020" name="Cell">
        <title>Large-Scale Comparative Analyses of Tick Genomes Elucidate Their Genetic Diversity and Vector Capacities.</title>
        <authorList>
            <consortium name="Tick Genome and Microbiome Consortium (TIGMIC)"/>
            <person name="Jia N."/>
            <person name="Wang J."/>
            <person name="Shi W."/>
            <person name="Du L."/>
            <person name="Sun Y."/>
            <person name="Zhan W."/>
            <person name="Jiang J.F."/>
            <person name="Wang Q."/>
            <person name="Zhang B."/>
            <person name="Ji P."/>
            <person name="Bell-Sakyi L."/>
            <person name="Cui X.M."/>
            <person name="Yuan T.T."/>
            <person name="Jiang B.G."/>
            <person name="Yang W.F."/>
            <person name="Lam T.T."/>
            <person name="Chang Q.C."/>
            <person name="Ding S.J."/>
            <person name="Wang X.J."/>
            <person name="Zhu J.G."/>
            <person name="Ruan X.D."/>
            <person name="Zhao L."/>
            <person name="Wei J.T."/>
            <person name="Ye R.Z."/>
            <person name="Que T.C."/>
            <person name="Du C.H."/>
            <person name="Zhou Y.H."/>
            <person name="Cheng J.X."/>
            <person name="Dai P.F."/>
            <person name="Guo W.B."/>
            <person name="Han X.H."/>
            <person name="Huang E.J."/>
            <person name="Li L.F."/>
            <person name="Wei W."/>
            <person name="Gao Y.C."/>
            <person name="Liu J.Z."/>
            <person name="Shao H.Z."/>
            <person name="Wang X."/>
            <person name="Wang C.C."/>
            <person name="Yang T.C."/>
            <person name="Huo Q.B."/>
            <person name="Li W."/>
            <person name="Chen H.Y."/>
            <person name="Chen S.E."/>
            <person name="Zhou L.G."/>
            <person name="Ni X.B."/>
            <person name="Tian J.H."/>
            <person name="Sheng Y."/>
            <person name="Liu T."/>
            <person name="Pan Y.S."/>
            <person name="Xia L.Y."/>
            <person name="Li J."/>
            <person name="Zhao F."/>
            <person name="Cao W.C."/>
        </authorList>
    </citation>
    <scope>NUCLEOTIDE SEQUENCE</scope>
    <source>
        <strain evidence="12">Rmic-2018</strain>
    </source>
</reference>
<keyword evidence="8" id="KW-0677">Repeat</keyword>
<dbReference type="GO" id="GO:0005886">
    <property type="term" value="C:plasma membrane"/>
    <property type="evidence" value="ECO:0007669"/>
    <property type="project" value="UniProtKB-SubCell"/>
</dbReference>
<feature type="transmembrane region" description="Helical" evidence="11">
    <location>
        <begin position="66"/>
        <end position="83"/>
    </location>
</feature>
<keyword evidence="10 11" id="KW-0472">Membrane</keyword>
<evidence type="ECO:0000313" key="12">
    <source>
        <dbReference type="EMBL" id="KAH7987094.1"/>
    </source>
</evidence>
<comment type="caution">
    <text evidence="12">The sequence shown here is derived from an EMBL/GenBank/DDBJ whole genome shotgun (WGS) entry which is preliminary data.</text>
</comment>
<evidence type="ECO:0000256" key="4">
    <source>
        <dbReference type="ARBA" id="ARBA00022448"/>
    </source>
</evidence>
<evidence type="ECO:0000256" key="10">
    <source>
        <dbReference type="ARBA" id="ARBA00023136"/>
    </source>
</evidence>
<reference evidence="12" key="2">
    <citation type="submission" date="2021-09" db="EMBL/GenBank/DDBJ databases">
        <authorList>
            <person name="Jia N."/>
            <person name="Wang J."/>
            <person name="Shi W."/>
            <person name="Du L."/>
            <person name="Sun Y."/>
            <person name="Zhan W."/>
            <person name="Jiang J."/>
            <person name="Wang Q."/>
            <person name="Zhang B."/>
            <person name="Ji P."/>
            <person name="Sakyi L.B."/>
            <person name="Cui X."/>
            <person name="Yuan T."/>
            <person name="Jiang B."/>
            <person name="Yang W."/>
            <person name="Lam T.T.-Y."/>
            <person name="Chang Q."/>
            <person name="Ding S."/>
            <person name="Wang X."/>
            <person name="Zhu J."/>
            <person name="Ruan X."/>
            <person name="Zhao L."/>
            <person name="Wei J."/>
            <person name="Que T."/>
            <person name="Du C."/>
            <person name="Cheng J."/>
            <person name="Dai P."/>
            <person name="Han X."/>
            <person name="Huang E."/>
            <person name="Gao Y."/>
            <person name="Liu J."/>
            <person name="Shao H."/>
            <person name="Ye R."/>
            <person name="Li L."/>
            <person name="Wei W."/>
            <person name="Wang X."/>
            <person name="Wang C."/>
            <person name="Huo Q."/>
            <person name="Li W."/>
            <person name="Guo W."/>
            <person name="Chen H."/>
            <person name="Chen S."/>
            <person name="Zhou L."/>
            <person name="Zhou L."/>
            <person name="Ni X."/>
            <person name="Tian J."/>
            <person name="Zhou Y."/>
            <person name="Sheng Y."/>
            <person name="Liu T."/>
            <person name="Pan Y."/>
            <person name="Xia L."/>
            <person name="Li J."/>
            <person name="Zhao F."/>
            <person name="Cao W."/>
        </authorList>
    </citation>
    <scope>NUCLEOTIDE SEQUENCE</scope>
    <source>
        <strain evidence="12">Rmic-2018</strain>
        <tissue evidence="12">Larvae</tissue>
    </source>
</reference>
<keyword evidence="4" id="KW-0813">Transport</keyword>
<protein>
    <recommendedName>
        <fullName evidence="3">Sugar transporter SWEET1</fullName>
    </recommendedName>
</protein>
<dbReference type="InterPro" id="IPR004316">
    <property type="entry name" value="SWEET_rpt"/>
</dbReference>
<keyword evidence="9 11" id="KW-1133">Transmembrane helix</keyword>
<accession>A0A9J6D3B4</accession>
<comment type="subcellular location">
    <subcellularLocation>
        <location evidence="1">Cell membrane</location>
        <topology evidence="1">Multi-pass membrane protein</topology>
    </subcellularLocation>
</comment>
<name>A0A9J6D3B4_RHIMP</name>
<dbReference type="OrthoDB" id="409725at2759"/>
<dbReference type="AlphaFoldDB" id="A0A9J6D3B4"/>
<dbReference type="PANTHER" id="PTHR10791">
    <property type="entry name" value="RAG1-ACTIVATING PROTEIN 1"/>
    <property type="match status" value="1"/>
</dbReference>
<gene>
    <name evidence="13" type="ORF">HPB51_003863</name>
    <name evidence="12" type="ORF">HPB51_026558</name>
</gene>
<evidence type="ECO:0000256" key="6">
    <source>
        <dbReference type="ARBA" id="ARBA00022597"/>
    </source>
</evidence>
<evidence type="ECO:0000256" key="2">
    <source>
        <dbReference type="ARBA" id="ARBA00007809"/>
    </source>
</evidence>
<keyword evidence="6" id="KW-0762">Sugar transport</keyword>